<organism evidence="2 3">
    <name type="scientific">Tetrabaena socialis</name>
    <dbReference type="NCBI Taxonomy" id="47790"/>
    <lineage>
        <taxon>Eukaryota</taxon>
        <taxon>Viridiplantae</taxon>
        <taxon>Chlorophyta</taxon>
        <taxon>core chlorophytes</taxon>
        <taxon>Chlorophyceae</taxon>
        <taxon>CS clade</taxon>
        <taxon>Chlamydomonadales</taxon>
        <taxon>Tetrabaenaceae</taxon>
        <taxon>Tetrabaena</taxon>
    </lineage>
</organism>
<reference evidence="2 3" key="1">
    <citation type="journal article" date="2017" name="Mol. Biol. Evol.">
        <title>The 4-celled Tetrabaena socialis nuclear genome reveals the essential components for genetic control of cell number at the origin of multicellularity in the volvocine lineage.</title>
        <authorList>
            <person name="Featherston J."/>
            <person name="Arakaki Y."/>
            <person name="Hanschen E.R."/>
            <person name="Ferris P.J."/>
            <person name="Michod R.E."/>
            <person name="Olson B.J.S.C."/>
            <person name="Nozaki H."/>
            <person name="Durand P.M."/>
        </authorList>
    </citation>
    <scope>NUCLEOTIDE SEQUENCE [LARGE SCALE GENOMIC DNA]</scope>
    <source>
        <strain evidence="2 3">NIES-571</strain>
    </source>
</reference>
<dbReference type="EMBL" id="PGGS01004683">
    <property type="protein sequence ID" value="PNG98967.1"/>
    <property type="molecule type" value="Genomic_DNA"/>
</dbReference>
<evidence type="ECO:0000313" key="2">
    <source>
        <dbReference type="EMBL" id="PNG98967.1"/>
    </source>
</evidence>
<keyword evidence="1" id="KW-0812">Transmembrane</keyword>
<gene>
    <name evidence="2" type="ORF">TSOC_015263</name>
</gene>
<feature type="transmembrane region" description="Helical" evidence="1">
    <location>
        <begin position="6"/>
        <end position="24"/>
    </location>
</feature>
<dbReference type="AlphaFoldDB" id="A0A2J7ZFC8"/>
<dbReference type="OrthoDB" id="10030083at2759"/>
<sequence length="33" mass="3761">MSYPSGHAAYMFFSMTIVSLYILGKLELLHRPS</sequence>
<keyword evidence="1" id="KW-0472">Membrane</keyword>
<dbReference type="SUPFAM" id="SSF48317">
    <property type="entry name" value="Acid phosphatase/Vanadium-dependent haloperoxidase"/>
    <property type="match status" value="1"/>
</dbReference>
<accession>A0A2J7ZFC8</accession>
<dbReference type="InterPro" id="IPR036938">
    <property type="entry name" value="PAP2/HPO_sf"/>
</dbReference>
<evidence type="ECO:0000256" key="1">
    <source>
        <dbReference type="SAM" id="Phobius"/>
    </source>
</evidence>
<keyword evidence="1" id="KW-1133">Transmembrane helix</keyword>
<feature type="non-terminal residue" evidence="2">
    <location>
        <position position="33"/>
    </location>
</feature>
<proteinExistence type="predicted"/>
<evidence type="ECO:0000313" key="3">
    <source>
        <dbReference type="Proteomes" id="UP000236333"/>
    </source>
</evidence>
<evidence type="ECO:0008006" key="4">
    <source>
        <dbReference type="Google" id="ProtNLM"/>
    </source>
</evidence>
<comment type="caution">
    <text evidence="2">The sequence shown here is derived from an EMBL/GenBank/DDBJ whole genome shotgun (WGS) entry which is preliminary data.</text>
</comment>
<name>A0A2J7ZFC8_9CHLO</name>
<dbReference type="Proteomes" id="UP000236333">
    <property type="component" value="Unassembled WGS sequence"/>
</dbReference>
<keyword evidence="3" id="KW-1185">Reference proteome</keyword>
<protein>
    <recommendedName>
        <fullName evidence="4">Phosphatidic acid phosphatase type 2/haloperoxidase domain-containing protein</fullName>
    </recommendedName>
</protein>